<sequence length="66" mass="7127">MYRIVLRGELGDQFGVLFPDMLLTRESGSTVLTGPVVDLAGLDAVLEKAQDLGLELVWAGRCHARG</sequence>
<organism evidence="1 2">
    <name type="scientific">Humibacillus xanthopallidus</name>
    <dbReference type="NCBI Taxonomy" id="412689"/>
    <lineage>
        <taxon>Bacteria</taxon>
        <taxon>Bacillati</taxon>
        <taxon>Actinomycetota</taxon>
        <taxon>Actinomycetes</taxon>
        <taxon>Micrococcales</taxon>
        <taxon>Intrasporangiaceae</taxon>
        <taxon>Humibacillus</taxon>
    </lineage>
</organism>
<name>A0A543HX83_9MICO</name>
<dbReference type="OrthoDB" id="4828421at2"/>
<accession>A0A543HX83</accession>
<protein>
    <submittedName>
        <fullName evidence="1">Uncharacterized protein</fullName>
    </submittedName>
</protein>
<gene>
    <name evidence="1" type="ORF">FBY41_2903</name>
</gene>
<keyword evidence="2" id="KW-1185">Reference proteome</keyword>
<evidence type="ECO:0000313" key="2">
    <source>
        <dbReference type="Proteomes" id="UP000316747"/>
    </source>
</evidence>
<reference evidence="1 2" key="1">
    <citation type="submission" date="2019-06" db="EMBL/GenBank/DDBJ databases">
        <title>Genome sequencing of plant associated microbes to promote plant fitness in Sorghum bicolor and Oryza sativa.</title>
        <authorList>
            <person name="Coleman-Derr D."/>
        </authorList>
    </citation>
    <scope>NUCLEOTIDE SEQUENCE [LARGE SCALE GENOMIC DNA]</scope>
    <source>
        <strain evidence="1 2">KV-663</strain>
    </source>
</reference>
<proteinExistence type="predicted"/>
<dbReference type="Proteomes" id="UP000316747">
    <property type="component" value="Unassembled WGS sequence"/>
</dbReference>
<comment type="caution">
    <text evidence="1">The sequence shown here is derived from an EMBL/GenBank/DDBJ whole genome shotgun (WGS) entry which is preliminary data.</text>
</comment>
<dbReference type="EMBL" id="VFPM01000002">
    <property type="protein sequence ID" value="TQM62860.1"/>
    <property type="molecule type" value="Genomic_DNA"/>
</dbReference>
<evidence type="ECO:0000313" key="1">
    <source>
        <dbReference type="EMBL" id="TQM62860.1"/>
    </source>
</evidence>
<dbReference type="AlphaFoldDB" id="A0A543HX83"/>